<comment type="similarity">
    <text evidence="2">Belongs to the KRR1 family.</text>
</comment>
<dbReference type="EMBL" id="JAMKFB020000004">
    <property type="protein sequence ID" value="KAL0196492.1"/>
    <property type="molecule type" value="Genomic_DNA"/>
</dbReference>
<dbReference type="InterPro" id="IPR041174">
    <property type="entry name" value="KRR1-like_KH1"/>
</dbReference>
<evidence type="ECO:0000256" key="7">
    <source>
        <dbReference type="ARBA" id="ARBA00023274"/>
    </source>
</evidence>
<name>A0ABD0RD78_CIRMR</name>
<sequence length="50" mass="5872">GWKEPKFTREDNPKGLLEESSFATLFPKYREAYLKECWPLVQKALGDVVR</sequence>
<proteinExistence type="inferred from homology"/>
<keyword evidence="4" id="KW-0698">rRNA processing</keyword>
<dbReference type="PANTHER" id="PTHR12581:SF0">
    <property type="entry name" value="KRR1 SMALL SUBUNIT PROCESSOME COMPONENT HOMOLOG"/>
    <property type="match status" value="1"/>
</dbReference>
<evidence type="ECO:0000313" key="11">
    <source>
        <dbReference type="Proteomes" id="UP001529510"/>
    </source>
</evidence>
<keyword evidence="6" id="KW-0539">Nucleus</keyword>
<dbReference type="GO" id="GO:0005730">
    <property type="term" value="C:nucleolus"/>
    <property type="evidence" value="ECO:0007669"/>
    <property type="project" value="UniProtKB-SubCell"/>
</dbReference>
<evidence type="ECO:0000256" key="5">
    <source>
        <dbReference type="ARBA" id="ARBA00022884"/>
    </source>
</evidence>
<accession>A0ABD0RD78</accession>
<keyword evidence="5" id="KW-0694">RNA-binding</keyword>
<keyword evidence="3" id="KW-0690">Ribosome biogenesis</keyword>
<keyword evidence="7" id="KW-0687">Ribonucleoprotein</keyword>
<reference evidence="10 11" key="1">
    <citation type="submission" date="2024-05" db="EMBL/GenBank/DDBJ databases">
        <title>Genome sequencing and assembly of Indian major carp, Cirrhinus mrigala (Hamilton, 1822).</title>
        <authorList>
            <person name="Mohindra V."/>
            <person name="Chowdhury L.M."/>
            <person name="Lal K."/>
            <person name="Jena J.K."/>
        </authorList>
    </citation>
    <scope>NUCLEOTIDE SEQUENCE [LARGE SCALE GENOMIC DNA]</scope>
    <source>
        <strain evidence="10">CM1030</strain>
        <tissue evidence="10">Blood</tissue>
    </source>
</reference>
<comment type="subcellular location">
    <subcellularLocation>
        <location evidence="1">Nucleus</location>
        <location evidence="1">Nucleolus</location>
    </subcellularLocation>
</comment>
<dbReference type="InterPro" id="IPR024166">
    <property type="entry name" value="rRNA_assembly_KRR1"/>
</dbReference>
<dbReference type="GO" id="GO:0006364">
    <property type="term" value="P:rRNA processing"/>
    <property type="evidence" value="ECO:0007669"/>
    <property type="project" value="UniProtKB-KW"/>
</dbReference>
<organism evidence="10 11">
    <name type="scientific">Cirrhinus mrigala</name>
    <name type="common">Mrigala</name>
    <dbReference type="NCBI Taxonomy" id="683832"/>
    <lineage>
        <taxon>Eukaryota</taxon>
        <taxon>Metazoa</taxon>
        <taxon>Chordata</taxon>
        <taxon>Craniata</taxon>
        <taxon>Vertebrata</taxon>
        <taxon>Euteleostomi</taxon>
        <taxon>Actinopterygii</taxon>
        <taxon>Neopterygii</taxon>
        <taxon>Teleostei</taxon>
        <taxon>Ostariophysi</taxon>
        <taxon>Cypriniformes</taxon>
        <taxon>Cyprinidae</taxon>
        <taxon>Labeoninae</taxon>
        <taxon>Labeonini</taxon>
        <taxon>Cirrhinus</taxon>
    </lineage>
</organism>
<dbReference type="PANTHER" id="PTHR12581">
    <property type="entry name" value="HIV-1 REV BINDING PROTEIN 2, 3"/>
    <property type="match status" value="1"/>
</dbReference>
<evidence type="ECO:0000256" key="8">
    <source>
        <dbReference type="ARBA" id="ARBA00032993"/>
    </source>
</evidence>
<dbReference type="GO" id="GO:1990904">
    <property type="term" value="C:ribonucleoprotein complex"/>
    <property type="evidence" value="ECO:0007669"/>
    <property type="project" value="UniProtKB-KW"/>
</dbReference>
<dbReference type="AlphaFoldDB" id="A0ABD0RD78"/>
<feature type="domain" description="KRR1 small subunit processome component first KH" evidence="9">
    <location>
        <begin position="20"/>
        <end position="45"/>
    </location>
</feature>
<dbReference type="InterPro" id="IPR036612">
    <property type="entry name" value="KH_dom_type_1_sf"/>
</dbReference>
<evidence type="ECO:0000256" key="6">
    <source>
        <dbReference type="ARBA" id="ARBA00023242"/>
    </source>
</evidence>
<gene>
    <name evidence="10" type="ORF">M9458_010064</name>
</gene>
<evidence type="ECO:0000256" key="4">
    <source>
        <dbReference type="ARBA" id="ARBA00022552"/>
    </source>
</evidence>
<dbReference type="Pfam" id="PF17903">
    <property type="entry name" value="KH_KRR1_1st"/>
    <property type="match status" value="1"/>
</dbReference>
<protein>
    <recommendedName>
        <fullName evidence="8">KRR-R motif-containing protein 1</fullName>
    </recommendedName>
</protein>
<evidence type="ECO:0000256" key="2">
    <source>
        <dbReference type="ARBA" id="ARBA00009344"/>
    </source>
</evidence>
<evidence type="ECO:0000259" key="9">
    <source>
        <dbReference type="Pfam" id="PF17903"/>
    </source>
</evidence>
<dbReference type="Proteomes" id="UP001529510">
    <property type="component" value="Unassembled WGS sequence"/>
</dbReference>
<feature type="non-terminal residue" evidence="10">
    <location>
        <position position="1"/>
    </location>
</feature>
<evidence type="ECO:0000256" key="3">
    <source>
        <dbReference type="ARBA" id="ARBA00022517"/>
    </source>
</evidence>
<dbReference type="GO" id="GO:0003723">
    <property type="term" value="F:RNA binding"/>
    <property type="evidence" value="ECO:0007669"/>
    <property type="project" value="UniProtKB-KW"/>
</dbReference>
<evidence type="ECO:0000256" key="1">
    <source>
        <dbReference type="ARBA" id="ARBA00004604"/>
    </source>
</evidence>
<keyword evidence="11" id="KW-1185">Reference proteome</keyword>
<comment type="caution">
    <text evidence="10">The sequence shown here is derived from an EMBL/GenBank/DDBJ whole genome shotgun (WGS) entry which is preliminary data.</text>
</comment>
<evidence type="ECO:0000313" key="10">
    <source>
        <dbReference type="EMBL" id="KAL0196492.1"/>
    </source>
</evidence>
<feature type="non-terminal residue" evidence="10">
    <location>
        <position position="50"/>
    </location>
</feature>
<dbReference type="Gene3D" id="3.30.1370.10">
    <property type="entry name" value="K Homology domain, type 1"/>
    <property type="match status" value="1"/>
</dbReference>